<evidence type="ECO:0000313" key="14">
    <source>
        <dbReference type="EMBL" id="KON95743.1"/>
    </source>
</evidence>
<evidence type="ECO:0000256" key="1">
    <source>
        <dbReference type="ARBA" id="ARBA00000677"/>
    </source>
</evidence>
<dbReference type="Pfam" id="PF10502">
    <property type="entry name" value="Peptidase_S26"/>
    <property type="match status" value="1"/>
</dbReference>
<feature type="active site" evidence="11">
    <location>
        <position position="91"/>
    </location>
</feature>
<proteinExistence type="inferred from homology"/>
<keyword evidence="7 12" id="KW-0812">Transmembrane</keyword>
<keyword evidence="10 12" id="KW-0472">Membrane</keyword>
<evidence type="ECO:0000313" key="16">
    <source>
        <dbReference type="Proteomes" id="UP000037269"/>
    </source>
</evidence>
<dbReference type="PRINTS" id="PR00727">
    <property type="entry name" value="LEADERPTASE"/>
</dbReference>
<evidence type="ECO:0000256" key="8">
    <source>
        <dbReference type="ARBA" id="ARBA00022801"/>
    </source>
</evidence>
<feature type="transmembrane region" description="Helical" evidence="12">
    <location>
        <begin position="22"/>
        <end position="46"/>
    </location>
</feature>
<dbReference type="EMBL" id="FNED01000003">
    <property type="protein sequence ID" value="SDI36258.1"/>
    <property type="molecule type" value="Genomic_DNA"/>
</dbReference>
<dbReference type="AlphaFoldDB" id="A0A0M0H0Y9"/>
<protein>
    <recommendedName>
        <fullName evidence="4 12">Signal peptidase I</fullName>
        <ecNumber evidence="4 12">3.4.21.89</ecNumber>
    </recommendedName>
</protein>
<dbReference type="PROSITE" id="PS00501">
    <property type="entry name" value="SPASE_I_1"/>
    <property type="match status" value="1"/>
</dbReference>
<dbReference type="PANTHER" id="PTHR43390:SF1">
    <property type="entry name" value="CHLOROPLAST PROCESSING PEPTIDASE"/>
    <property type="match status" value="1"/>
</dbReference>
<evidence type="ECO:0000256" key="6">
    <source>
        <dbReference type="ARBA" id="ARBA00022670"/>
    </source>
</evidence>
<keyword evidence="16" id="KW-1185">Reference proteome</keyword>
<keyword evidence="6 12" id="KW-0645">Protease</keyword>
<dbReference type="NCBIfam" id="TIGR02227">
    <property type="entry name" value="sigpep_I_bact"/>
    <property type="match status" value="1"/>
</dbReference>
<dbReference type="FunFam" id="2.10.109.10:FF:000008">
    <property type="entry name" value="Signal peptidase I"/>
    <property type="match status" value="1"/>
</dbReference>
<comment type="subcellular location">
    <subcellularLocation>
        <location evidence="2">Cell membrane</location>
        <topology evidence="2">Single-pass type II membrane protein</topology>
    </subcellularLocation>
    <subcellularLocation>
        <location evidence="12">Membrane</location>
        <topology evidence="12">Single-pass type II membrane protein</topology>
    </subcellularLocation>
</comment>
<reference evidence="15 17" key="2">
    <citation type="submission" date="2016-10" db="EMBL/GenBank/DDBJ databases">
        <authorList>
            <person name="de Groot N.N."/>
        </authorList>
    </citation>
    <scope>NUCLEOTIDE SEQUENCE [LARGE SCALE GENOMIC DNA]</scope>
    <source>
        <strain evidence="15 17">DSM 2895</strain>
    </source>
</reference>
<dbReference type="Proteomes" id="UP000182836">
    <property type="component" value="Unassembled WGS sequence"/>
</dbReference>
<keyword evidence="8 12" id="KW-0378">Hydrolase</keyword>
<evidence type="ECO:0000259" key="13">
    <source>
        <dbReference type="Pfam" id="PF10502"/>
    </source>
</evidence>
<dbReference type="EC" id="3.4.21.89" evidence="4 12"/>
<dbReference type="PATRIC" id="fig|47500.9.peg.3219"/>
<keyword evidence="9 12" id="KW-1133">Transmembrane helix</keyword>
<name>A0A0M0H0Y9_ANEMI</name>
<dbReference type="Proteomes" id="UP000037269">
    <property type="component" value="Unassembled WGS sequence"/>
</dbReference>
<dbReference type="GeneID" id="42305514"/>
<dbReference type="InterPro" id="IPR019756">
    <property type="entry name" value="Pept_S26A_signal_pept_1_Ser-AS"/>
</dbReference>
<comment type="catalytic activity">
    <reaction evidence="1 12">
        <text>Cleavage of hydrophobic, N-terminal signal or leader sequences from secreted and periplasmic proteins.</text>
        <dbReference type="EC" id="3.4.21.89"/>
    </reaction>
</comment>
<accession>A0A0M0H0Y9</accession>
<feature type="domain" description="Peptidase S26" evidence="13">
    <location>
        <begin position="20"/>
        <end position="181"/>
    </location>
</feature>
<reference evidence="14 16" key="1">
    <citation type="submission" date="2015-07" db="EMBL/GenBank/DDBJ databases">
        <title>Fjat-14205 dsm 2895.</title>
        <authorList>
            <person name="Liu B."/>
            <person name="Wang J."/>
            <person name="Zhu Y."/>
            <person name="Liu G."/>
            <person name="Chen Q."/>
            <person name="Chen Z."/>
            <person name="Lan J."/>
            <person name="Che J."/>
            <person name="Ge C."/>
            <person name="Shi H."/>
            <person name="Pan Z."/>
            <person name="Liu X."/>
        </authorList>
    </citation>
    <scope>NUCLEOTIDE SEQUENCE [LARGE SCALE GENOMIC DNA]</scope>
    <source>
        <strain evidence="14 16">DSM 2895</strain>
    </source>
</reference>
<dbReference type="InterPro" id="IPR019533">
    <property type="entry name" value="Peptidase_S26"/>
</dbReference>
<organism evidence="14 16">
    <name type="scientific">Aneurinibacillus migulanus</name>
    <name type="common">Bacillus migulanus</name>
    <dbReference type="NCBI Taxonomy" id="47500"/>
    <lineage>
        <taxon>Bacteria</taxon>
        <taxon>Bacillati</taxon>
        <taxon>Bacillota</taxon>
        <taxon>Bacilli</taxon>
        <taxon>Bacillales</taxon>
        <taxon>Paenibacillaceae</taxon>
        <taxon>Aneurinibacillus group</taxon>
        <taxon>Aneurinibacillus</taxon>
    </lineage>
</organism>
<dbReference type="GO" id="GO:0009003">
    <property type="term" value="F:signal peptidase activity"/>
    <property type="evidence" value="ECO:0007669"/>
    <property type="project" value="UniProtKB-EC"/>
</dbReference>
<evidence type="ECO:0000313" key="17">
    <source>
        <dbReference type="Proteomes" id="UP000182836"/>
    </source>
</evidence>
<dbReference type="RefSeq" id="WP_043066005.1">
    <property type="nucleotide sequence ID" value="NZ_BJOA01000031.1"/>
</dbReference>
<evidence type="ECO:0000256" key="5">
    <source>
        <dbReference type="ARBA" id="ARBA00022475"/>
    </source>
</evidence>
<dbReference type="Gene3D" id="2.10.109.10">
    <property type="entry name" value="Umud Fragment, subunit A"/>
    <property type="match status" value="1"/>
</dbReference>
<dbReference type="PROSITE" id="PS00761">
    <property type="entry name" value="SPASE_I_3"/>
    <property type="match status" value="1"/>
</dbReference>
<evidence type="ECO:0000256" key="4">
    <source>
        <dbReference type="ARBA" id="ARBA00013208"/>
    </source>
</evidence>
<evidence type="ECO:0000313" key="15">
    <source>
        <dbReference type="EMBL" id="SDI36258.1"/>
    </source>
</evidence>
<evidence type="ECO:0000256" key="3">
    <source>
        <dbReference type="ARBA" id="ARBA00009370"/>
    </source>
</evidence>
<keyword evidence="5" id="KW-1003">Cell membrane</keyword>
<evidence type="ECO:0000256" key="7">
    <source>
        <dbReference type="ARBA" id="ARBA00022692"/>
    </source>
</evidence>
<dbReference type="PANTHER" id="PTHR43390">
    <property type="entry name" value="SIGNAL PEPTIDASE I"/>
    <property type="match status" value="1"/>
</dbReference>
<feature type="active site" evidence="11">
    <location>
        <position position="50"/>
    </location>
</feature>
<dbReference type="SUPFAM" id="SSF51306">
    <property type="entry name" value="LexA/Signal peptidase"/>
    <property type="match status" value="1"/>
</dbReference>
<comment type="similarity">
    <text evidence="3 12">Belongs to the peptidase S26 family.</text>
</comment>
<evidence type="ECO:0000256" key="10">
    <source>
        <dbReference type="ARBA" id="ARBA00023136"/>
    </source>
</evidence>
<dbReference type="GO" id="GO:0004252">
    <property type="term" value="F:serine-type endopeptidase activity"/>
    <property type="evidence" value="ECO:0007669"/>
    <property type="project" value="InterPro"/>
</dbReference>
<dbReference type="EMBL" id="LGUG01000004">
    <property type="protein sequence ID" value="KON95743.1"/>
    <property type="molecule type" value="Genomic_DNA"/>
</dbReference>
<dbReference type="STRING" id="47500.AF333_09900"/>
<evidence type="ECO:0000256" key="12">
    <source>
        <dbReference type="RuleBase" id="RU362042"/>
    </source>
</evidence>
<dbReference type="GO" id="GO:0006465">
    <property type="term" value="P:signal peptide processing"/>
    <property type="evidence" value="ECO:0007669"/>
    <property type="project" value="InterPro"/>
</dbReference>
<dbReference type="CDD" id="cd06530">
    <property type="entry name" value="S26_SPase_I"/>
    <property type="match status" value="1"/>
</dbReference>
<dbReference type="InterPro" id="IPR000223">
    <property type="entry name" value="Pept_S26A_signal_pept_1"/>
</dbReference>
<gene>
    <name evidence="14" type="ORF">AF333_09900</name>
    <name evidence="15" type="ORF">SAMN04487909_103210</name>
</gene>
<dbReference type="InterPro" id="IPR036286">
    <property type="entry name" value="LexA/Signal_pep-like_sf"/>
</dbReference>
<evidence type="ECO:0000256" key="2">
    <source>
        <dbReference type="ARBA" id="ARBA00004401"/>
    </source>
</evidence>
<dbReference type="OrthoDB" id="9802919at2"/>
<dbReference type="GO" id="GO:0005886">
    <property type="term" value="C:plasma membrane"/>
    <property type="evidence" value="ECO:0007669"/>
    <property type="project" value="UniProtKB-SubCell"/>
</dbReference>
<dbReference type="InterPro" id="IPR019758">
    <property type="entry name" value="Pept_S26A_signal_pept_1_CS"/>
</dbReference>
<evidence type="ECO:0000256" key="11">
    <source>
        <dbReference type="PIRSR" id="PIRSR600223-1"/>
    </source>
</evidence>
<sequence length="189" mass="21515">MVDETSSEPIKKKKGKNEAWEWIKALGIAVVLALIIRTFLFAPFLVDGSSMMPTLENGERLIVNKLIYYMQDPKPGDIVVFHATKEKDYIKRVIATENQTVEMKDDQLYIDGKPVDEPYLKQYKEEAKAEGYVLTDDFGPEKVPQGEVFVMGDNRRNSTDSRVIGPVPVKNVVGRSELIIWPLDKIRLN</sequence>
<evidence type="ECO:0000256" key="9">
    <source>
        <dbReference type="ARBA" id="ARBA00022989"/>
    </source>
</evidence>